<feature type="compositionally biased region" description="Polar residues" evidence="1">
    <location>
        <begin position="27"/>
        <end position="44"/>
    </location>
</feature>
<feature type="region of interest" description="Disordered" evidence="1">
    <location>
        <begin position="1"/>
        <end position="71"/>
    </location>
</feature>
<organism evidence="2 3">
    <name type="scientific">Candidatus Lokiarchaeum ossiferum</name>
    <dbReference type="NCBI Taxonomy" id="2951803"/>
    <lineage>
        <taxon>Archaea</taxon>
        <taxon>Promethearchaeati</taxon>
        <taxon>Promethearchaeota</taxon>
        <taxon>Promethearchaeia</taxon>
        <taxon>Promethearchaeales</taxon>
        <taxon>Promethearchaeaceae</taxon>
        <taxon>Candidatus Lokiarchaeum</taxon>
    </lineage>
</organism>
<proteinExistence type="predicted"/>
<sequence>MEEEQNNQYNNPVEEQNQQEEEANKPSEINSEDNTSIDTINEEVTISPDKSPFNTPLQDNASEMQELKERVERRNTKIKELENEIKDLILEIEKHKNEVDRFSELEQNNKEITETNSTLRQQILENESELSINQNELKLLQSRVSSLQEELENNQHILNDFREKAETYQDLEEENLKLATDMEKILEEKHELQSKVSQITEDYDMLQNFLTQSKENLLGIEKENEELRHNKEQLNSRILELQEELDLKKQECINIREESSKNGEDVDLVSQSFNEKLNEKEVLIDDLRQEIRDYKDKIASMVHKEELEKIQADLSAKDKQLSAWEEKYSEKSRNLEKLHLDVETEKTKLRDKIEELQTQLLDTQELKENMSEKEEVIKDFEKREEEFHEALMDNLRIQAEKEDLNDKITELIDQKSVLFERINELKNHDRGHIAIIRRLEAKVADFEKEKQQENKSEEEILKENIENDLLKQRIEELNTEISDQIVKASEAVGRYEVTKDQIEQLKHQVKEVTDKYDLIKQDMERLARKAREEKEELTVKLQETEQKLKDTAEKMSQLEDELEQAKSGGQLKEQVETLKRDLEEQSGIAESLADDMSKSNIELLMAKKETTRLNEEIVGLKRRIKLLRRDLSQR</sequence>
<evidence type="ECO:0000313" key="3">
    <source>
        <dbReference type="Proteomes" id="UP001208689"/>
    </source>
</evidence>
<evidence type="ECO:0000313" key="2">
    <source>
        <dbReference type="EMBL" id="UYP45424.1"/>
    </source>
</evidence>
<feature type="compositionally biased region" description="Polar residues" evidence="1">
    <location>
        <begin position="52"/>
        <end position="63"/>
    </location>
</feature>
<gene>
    <name evidence="2" type="ORF">NEF87_001709</name>
</gene>
<dbReference type="EMBL" id="CP104013">
    <property type="protein sequence ID" value="UYP45424.1"/>
    <property type="molecule type" value="Genomic_DNA"/>
</dbReference>
<dbReference type="Proteomes" id="UP001208689">
    <property type="component" value="Chromosome"/>
</dbReference>
<accession>A0ABY6HS80</accession>
<reference evidence="2" key="1">
    <citation type="submission" date="2022-09" db="EMBL/GenBank/DDBJ databases">
        <title>Actin cytoskeleton and complex cell architecture in an #Asgard archaeon.</title>
        <authorList>
            <person name="Ponce Toledo R.I."/>
            <person name="Schleper C."/>
            <person name="Rodrigues Oliveira T."/>
            <person name="Wollweber F."/>
            <person name="Xu J."/>
            <person name="Rittmann S."/>
            <person name="Klingl A."/>
            <person name="Pilhofer M."/>
        </authorList>
    </citation>
    <scope>NUCLEOTIDE SEQUENCE</scope>
    <source>
        <strain evidence="2">B-35</strain>
    </source>
</reference>
<evidence type="ECO:0000256" key="1">
    <source>
        <dbReference type="SAM" id="MobiDB-lite"/>
    </source>
</evidence>
<keyword evidence="3" id="KW-1185">Reference proteome</keyword>
<name>A0ABY6HS80_9ARCH</name>
<protein>
    <submittedName>
        <fullName evidence="2">Chromosome partition protein Smc</fullName>
    </submittedName>
</protein>
<feature type="compositionally biased region" description="Low complexity" evidence="1">
    <location>
        <begin position="1"/>
        <end position="16"/>
    </location>
</feature>